<organism evidence="9 10">
    <name type="scientific">Tissierella pigra</name>
    <dbReference type="NCBI Taxonomy" id="2607614"/>
    <lineage>
        <taxon>Bacteria</taxon>
        <taxon>Bacillati</taxon>
        <taxon>Bacillota</taxon>
        <taxon>Tissierellia</taxon>
        <taxon>Tissierellales</taxon>
        <taxon>Tissierellaceae</taxon>
        <taxon>Tissierella</taxon>
    </lineage>
</organism>
<feature type="transmembrane region" description="Helical" evidence="7">
    <location>
        <begin position="79"/>
        <end position="99"/>
    </location>
</feature>
<accession>A0A6N7XIN1</accession>
<feature type="domain" description="Sulfatase N-terminal" evidence="8">
    <location>
        <begin position="249"/>
        <end position="537"/>
    </location>
</feature>
<evidence type="ECO:0000256" key="6">
    <source>
        <dbReference type="ARBA" id="ARBA00023136"/>
    </source>
</evidence>
<keyword evidence="6 7" id="KW-0472">Membrane</keyword>
<protein>
    <submittedName>
        <fullName evidence="9">Sulfatase-like hydrolase/transferase</fullName>
    </submittedName>
</protein>
<keyword evidence="3" id="KW-1003">Cell membrane</keyword>
<evidence type="ECO:0000313" key="10">
    <source>
        <dbReference type="Proteomes" id="UP000469523"/>
    </source>
</evidence>
<evidence type="ECO:0000313" key="9">
    <source>
        <dbReference type="EMBL" id="MSU00612.1"/>
    </source>
</evidence>
<comment type="caution">
    <text evidence="9">The sequence shown here is derived from an EMBL/GenBank/DDBJ whole genome shotgun (WGS) entry which is preliminary data.</text>
</comment>
<dbReference type="SUPFAM" id="SSF53649">
    <property type="entry name" value="Alkaline phosphatase-like"/>
    <property type="match status" value="1"/>
</dbReference>
<dbReference type="EMBL" id="VUNQ01000005">
    <property type="protein sequence ID" value="MSU00612.1"/>
    <property type="molecule type" value="Genomic_DNA"/>
</dbReference>
<evidence type="ECO:0000259" key="8">
    <source>
        <dbReference type="Pfam" id="PF00884"/>
    </source>
</evidence>
<dbReference type="GO" id="GO:0016740">
    <property type="term" value="F:transferase activity"/>
    <property type="evidence" value="ECO:0007669"/>
    <property type="project" value="UniProtKB-KW"/>
</dbReference>
<evidence type="ECO:0000256" key="2">
    <source>
        <dbReference type="ARBA" id="ARBA00004936"/>
    </source>
</evidence>
<evidence type="ECO:0000256" key="3">
    <source>
        <dbReference type="ARBA" id="ARBA00022475"/>
    </source>
</evidence>
<evidence type="ECO:0000256" key="1">
    <source>
        <dbReference type="ARBA" id="ARBA00004651"/>
    </source>
</evidence>
<proteinExistence type="predicted"/>
<dbReference type="GO" id="GO:0005886">
    <property type="term" value="C:plasma membrane"/>
    <property type="evidence" value="ECO:0007669"/>
    <property type="project" value="UniProtKB-SubCell"/>
</dbReference>
<gene>
    <name evidence="9" type="ORF">FYJ83_03905</name>
</gene>
<name>A0A6N7XIN1_9FIRM</name>
<evidence type="ECO:0000256" key="5">
    <source>
        <dbReference type="ARBA" id="ARBA00022989"/>
    </source>
</evidence>
<feature type="transmembrane region" description="Helical" evidence="7">
    <location>
        <begin position="130"/>
        <end position="147"/>
    </location>
</feature>
<dbReference type="InterPro" id="IPR000917">
    <property type="entry name" value="Sulfatase_N"/>
</dbReference>
<keyword evidence="9" id="KW-0378">Hydrolase</keyword>
<dbReference type="CDD" id="cd16015">
    <property type="entry name" value="LTA_synthase"/>
    <property type="match status" value="1"/>
</dbReference>
<feature type="transmembrane region" description="Helical" evidence="7">
    <location>
        <begin position="12"/>
        <end position="34"/>
    </location>
</feature>
<keyword evidence="9" id="KW-0808">Transferase</keyword>
<keyword evidence="5 7" id="KW-1133">Transmembrane helix</keyword>
<dbReference type="GO" id="GO:0016787">
    <property type="term" value="F:hydrolase activity"/>
    <property type="evidence" value="ECO:0007669"/>
    <property type="project" value="UniProtKB-KW"/>
</dbReference>
<dbReference type="Pfam" id="PF00884">
    <property type="entry name" value="Sulfatase"/>
    <property type="match status" value="1"/>
</dbReference>
<dbReference type="AlphaFoldDB" id="A0A6N7XIN1"/>
<dbReference type="InterPro" id="IPR050448">
    <property type="entry name" value="OpgB/LTA_synthase_biosynth"/>
</dbReference>
<keyword evidence="4 7" id="KW-0812">Transmembrane</keyword>
<dbReference type="Proteomes" id="UP000469523">
    <property type="component" value="Unassembled WGS sequence"/>
</dbReference>
<dbReference type="PANTHER" id="PTHR47371:SF3">
    <property type="entry name" value="PHOSPHOGLYCEROL TRANSFERASE I"/>
    <property type="match status" value="1"/>
</dbReference>
<dbReference type="Gene3D" id="3.40.720.10">
    <property type="entry name" value="Alkaline Phosphatase, subunit A"/>
    <property type="match status" value="1"/>
</dbReference>
<sequence length="599" mass="70624">MGDDKMKNKILQTIMAIFLMIILSLSIMTVTLLFSRAVADVNLLNTYFADKLLILMNFLPIFLFMVFAYLIFNRLWASFSLTSLLFITLSIINKLKLSYRDDPFTFIDLKLFGESLTMAKKYDVGLSKEIIIMILLFIGIAIALKFLCNYKINSSKMRVVLLAIFIIGTTIISKEFYFNPKVYAQVGDKSNINIWIKTQQFQVRGFVYPFIYSSLDAVEKKPEGYNKAEAVTAFNSIDPMDIREEEKVNIIAIMLEAYNDFSKFPGVDLNIDIYKNFHDIQKESIHGNLVTNIFAGDTIKTERGFLTGFHNQPKYYKQTNSFVWYLKEQGYRTEAMHPITGQFYNRQNANEYLGFDYFEHMDNRYKDISPDYLRDEDFFKYIIEGYEKNKGKSPYFNFSVTYQNHGPYSEEANTDKEYLKKKDKYDEKLYNIINNYFTGINKTDKALKDLVDYFRKEEEPTIIILFGDHNPWLGKENSGYTMMDINLDLSTVEGFENYYETPYLIWGNNSAKEVLQKDFQGRGRDISPNFLMAELFQYLAWEGNEYMQEIVKLKENIDVVHQLFFKENGEYKKELSEENKKLWEDFKNKEYYYSHDFKK</sequence>
<keyword evidence="10" id="KW-1185">Reference proteome</keyword>
<feature type="transmembrane region" description="Helical" evidence="7">
    <location>
        <begin position="159"/>
        <end position="178"/>
    </location>
</feature>
<comment type="subcellular location">
    <subcellularLocation>
        <location evidence="1">Cell membrane</location>
        <topology evidence="1">Multi-pass membrane protein</topology>
    </subcellularLocation>
</comment>
<comment type="pathway">
    <text evidence="2">Cell wall biogenesis; lipoteichoic acid biosynthesis.</text>
</comment>
<evidence type="ECO:0000256" key="4">
    <source>
        <dbReference type="ARBA" id="ARBA00022692"/>
    </source>
</evidence>
<feature type="transmembrane region" description="Helical" evidence="7">
    <location>
        <begin position="54"/>
        <end position="72"/>
    </location>
</feature>
<reference evidence="9 10" key="1">
    <citation type="submission" date="2019-09" db="EMBL/GenBank/DDBJ databases">
        <title>In-depth cultivation of the pig gut microbiome towards novel bacterial diversity and tailored functional studies.</title>
        <authorList>
            <person name="Wylensek D."/>
            <person name="Hitch T.C.A."/>
            <person name="Clavel T."/>
        </authorList>
    </citation>
    <scope>NUCLEOTIDE SEQUENCE [LARGE SCALE GENOMIC DNA]</scope>
    <source>
        <strain evidence="9 10">WCA3-693-APC-4?</strain>
    </source>
</reference>
<dbReference type="InterPro" id="IPR017850">
    <property type="entry name" value="Alkaline_phosphatase_core_sf"/>
</dbReference>
<dbReference type="PANTHER" id="PTHR47371">
    <property type="entry name" value="LIPOTEICHOIC ACID SYNTHASE"/>
    <property type="match status" value="1"/>
</dbReference>
<evidence type="ECO:0000256" key="7">
    <source>
        <dbReference type="SAM" id="Phobius"/>
    </source>
</evidence>